<feature type="non-terminal residue" evidence="2">
    <location>
        <position position="1"/>
    </location>
</feature>
<feature type="domain" description="PiggyBac transposable element-derived protein" evidence="1">
    <location>
        <begin position="10"/>
        <end position="85"/>
    </location>
</feature>
<name>A0A4Y2PLH1_ARAVE</name>
<dbReference type="EMBL" id="BGPR01215856">
    <property type="protein sequence ID" value="GBN51969.1"/>
    <property type="molecule type" value="Genomic_DNA"/>
</dbReference>
<dbReference type="Proteomes" id="UP000499080">
    <property type="component" value="Unassembled WGS sequence"/>
</dbReference>
<keyword evidence="3" id="KW-1185">Reference proteome</keyword>
<evidence type="ECO:0000259" key="1">
    <source>
        <dbReference type="Pfam" id="PF13843"/>
    </source>
</evidence>
<organism evidence="2 3">
    <name type="scientific">Araneus ventricosus</name>
    <name type="common">Orbweaver spider</name>
    <name type="synonym">Epeira ventricosa</name>
    <dbReference type="NCBI Taxonomy" id="182803"/>
    <lineage>
        <taxon>Eukaryota</taxon>
        <taxon>Metazoa</taxon>
        <taxon>Ecdysozoa</taxon>
        <taxon>Arthropoda</taxon>
        <taxon>Chelicerata</taxon>
        <taxon>Arachnida</taxon>
        <taxon>Araneae</taxon>
        <taxon>Araneomorphae</taxon>
        <taxon>Entelegynae</taxon>
        <taxon>Araneoidea</taxon>
        <taxon>Araneidae</taxon>
        <taxon>Araneus</taxon>
    </lineage>
</organism>
<gene>
    <name evidence="2" type="ORF">AVEN_72994_1</name>
</gene>
<dbReference type="Pfam" id="PF13843">
    <property type="entry name" value="DDE_Tnp_1_7"/>
    <property type="match status" value="1"/>
</dbReference>
<dbReference type="InterPro" id="IPR029526">
    <property type="entry name" value="PGBD"/>
</dbReference>
<protein>
    <recommendedName>
        <fullName evidence="1">PiggyBac transposable element-derived protein domain-containing protein</fullName>
    </recommendedName>
</protein>
<comment type="caution">
    <text evidence="2">The sequence shown here is derived from an EMBL/GenBank/DDBJ whole genome shotgun (WGS) entry which is preliminary data.</text>
</comment>
<reference evidence="2 3" key="1">
    <citation type="journal article" date="2019" name="Sci. Rep.">
        <title>Orb-weaving spider Araneus ventricosus genome elucidates the spidroin gene catalogue.</title>
        <authorList>
            <person name="Kono N."/>
            <person name="Nakamura H."/>
            <person name="Ohtoshi R."/>
            <person name="Moran D.A.P."/>
            <person name="Shinohara A."/>
            <person name="Yoshida Y."/>
            <person name="Fujiwara M."/>
            <person name="Mori M."/>
            <person name="Tomita M."/>
            <person name="Arakawa K."/>
        </authorList>
    </citation>
    <scope>NUCLEOTIDE SEQUENCE [LARGE SCALE GENOMIC DNA]</scope>
</reference>
<evidence type="ECO:0000313" key="2">
    <source>
        <dbReference type="EMBL" id="GBN51969.1"/>
    </source>
</evidence>
<sequence>SFNLISAFQSKQFFYDLVSRRRTQYARNLCAANRSKYKDPTDTRRKTDKLARVRGFFDSLDESCQKLHTSGDQLTIDKKLDPFRGT</sequence>
<evidence type="ECO:0000313" key="3">
    <source>
        <dbReference type="Proteomes" id="UP000499080"/>
    </source>
</evidence>
<proteinExistence type="predicted"/>
<dbReference type="AlphaFoldDB" id="A0A4Y2PLH1"/>
<accession>A0A4Y2PLH1</accession>